<dbReference type="AlphaFoldDB" id="A0A8D9AZL9"/>
<organism evidence="1">
    <name type="scientific">Cacopsylla melanoneura</name>
    <dbReference type="NCBI Taxonomy" id="428564"/>
    <lineage>
        <taxon>Eukaryota</taxon>
        <taxon>Metazoa</taxon>
        <taxon>Ecdysozoa</taxon>
        <taxon>Arthropoda</taxon>
        <taxon>Hexapoda</taxon>
        <taxon>Insecta</taxon>
        <taxon>Pterygota</taxon>
        <taxon>Neoptera</taxon>
        <taxon>Paraneoptera</taxon>
        <taxon>Hemiptera</taxon>
        <taxon>Sternorrhyncha</taxon>
        <taxon>Psylloidea</taxon>
        <taxon>Psyllidae</taxon>
        <taxon>Psyllinae</taxon>
        <taxon>Cacopsylla</taxon>
    </lineage>
</organism>
<protein>
    <submittedName>
        <fullName evidence="1">Uncharacterized protein</fullName>
    </submittedName>
</protein>
<evidence type="ECO:0000313" key="1">
    <source>
        <dbReference type="EMBL" id="CAG6773987.1"/>
    </source>
</evidence>
<sequence>MFTKDGADRGRRQEVPPPLPYLTRQRWAARKSNLVFLTKLLISPQDKAQRKTVGNIFFSFVRLGQLPHITLYATSTSLAYSFSSLGTTDLFYPTATKVLLTVFVHYKSFRHISPNLSFNTKSHVTNLLIITTLS</sequence>
<accession>A0A8D9AZL9</accession>
<dbReference type="EMBL" id="HBUF01222457">
    <property type="protein sequence ID" value="CAG6670014.1"/>
    <property type="molecule type" value="Transcribed_RNA"/>
</dbReference>
<reference evidence="1" key="1">
    <citation type="submission" date="2021-05" db="EMBL/GenBank/DDBJ databases">
        <authorList>
            <person name="Alioto T."/>
            <person name="Alioto T."/>
            <person name="Gomez Garrido J."/>
        </authorList>
    </citation>
    <scope>NUCLEOTIDE SEQUENCE</scope>
</reference>
<dbReference type="EMBL" id="HBUF01593165">
    <property type="protein sequence ID" value="CAG6773987.1"/>
    <property type="molecule type" value="Transcribed_RNA"/>
</dbReference>
<proteinExistence type="predicted"/>
<name>A0A8D9AZL9_9HEMI</name>